<protein>
    <submittedName>
        <fullName evidence="2">Uncharacterized protein</fullName>
    </submittedName>
</protein>
<feature type="transmembrane region" description="Helical" evidence="1">
    <location>
        <begin position="198"/>
        <end position="220"/>
    </location>
</feature>
<keyword evidence="1" id="KW-0812">Transmembrane</keyword>
<dbReference type="AlphaFoldDB" id="A0ABD4WH46"/>
<name>A0ABD4WH46_BACUN</name>
<proteinExistence type="predicted"/>
<dbReference type="EMBL" id="JAQNRK010000011">
    <property type="protein sequence ID" value="MDC1794981.1"/>
    <property type="molecule type" value="Genomic_DNA"/>
</dbReference>
<keyword evidence="1" id="KW-1133">Transmembrane helix</keyword>
<comment type="caution">
    <text evidence="2">The sequence shown here is derived from an EMBL/GenBank/DDBJ whole genome shotgun (WGS) entry which is preliminary data.</text>
</comment>
<sequence length="251" mass="29162">MAKGIIGGMTDYSHQSFDDILTDLNEERKRTSSFRGEIVKNVNILKANSYWESYVPFNFKCQVEYAIKHYDTVIVELKDIHKDINNEVKEHHVKRLQKISTTAQEINMSIGKIWHQEYDNKDYDNPNFRIVERIYCDTRDMAVNLLDISNIAERLKDYIGKTRFSMKKNNPWISGSFYLFLAVIIIVALAVLSQSVHWMLFPIIIIGGVLLIGLIGILQLKNDDKITDKSFVSLIKETYKRLPLIGDNKRK</sequence>
<reference evidence="2 3" key="1">
    <citation type="submission" date="2022-10" db="EMBL/GenBank/DDBJ databases">
        <title>Human gut microbiome strain richness.</title>
        <authorList>
            <person name="Chen-Liaw A."/>
        </authorList>
    </citation>
    <scope>NUCLEOTIDE SEQUENCE [LARGE SCALE GENOMIC DNA]</scope>
    <source>
        <strain evidence="2 3">D53st1_B1_D53t1_180928</strain>
    </source>
</reference>
<dbReference type="Proteomes" id="UP001215818">
    <property type="component" value="Unassembled WGS sequence"/>
</dbReference>
<dbReference type="RefSeq" id="WP_147346178.1">
    <property type="nucleotide sequence ID" value="NZ_JADMRM010000026.1"/>
</dbReference>
<evidence type="ECO:0000256" key="1">
    <source>
        <dbReference type="SAM" id="Phobius"/>
    </source>
</evidence>
<accession>A0ABD4WH46</accession>
<feature type="transmembrane region" description="Helical" evidence="1">
    <location>
        <begin position="172"/>
        <end position="192"/>
    </location>
</feature>
<evidence type="ECO:0000313" key="3">
    <source>
        <dbReference type="Proteomes" id="UP001215818"/>
    </source>
</evidence>
<gene>
    <name evidence="2" type="ORF">POY73_12670</name>
</gene>
<evidence type="ECO:0000313" key="2">
    <source>
        <dbReference type="EMBL" id="MDC1794981.1"/>
    </source>
</evidence>
<organism evidence="2 3">
    <name type="scientific">Bacteroides uniformis</name>
    <dbReference type="NCBI Taxonomy" id="820"/>
    <lineage>
        <taxon>Bacteria</taxon>
        <taxon>Pseudomonadati</taxon>
        <taxon>Bacteroidota</taxon>
        <taxon>Bacteroidia</taxon>
        <taxon>Bacteroidales</taxon>
        <taxon>Bacteroidaceae</taxon>
        <taxon>Bacteroides</taxon>
    </lineage>
</organism>
<keyword evidence="1" id="KW-0472">Membrane</keyword>